<keyword evidence="1" id="KW-0812">Transmembrane</keyword>
<gene>
    <name evidence="2" type="ORF">E2L05_10340</name>
</gene>
<keyword evidence="1" id="KW-0472">Membrane</keyword>
<feature type="transmembrane region" description="Helical" evidence="1">
    <location>
        <begin position="50"/>
        <end position="73"/>
    </location>
</feature>
<evidence type="ECO:0000313" key="3">
    <source>
        <dbReference type="Proteomes" id="UP000294562"/>
    </source>
</evidence>
<name>A0A4R6ATF0_9RHOB</name>
<dbReference type="Proteomes" id="UP000294562">
    <property type="component" value="Unassembled WGS sequence"/>
</dbReference>
<dbReference type="EMBL" id="SMZO01000020">
    <property type="protein sequence ID" value="TDL87861.1"/>
    <property type="molecule type" value="Genomic_DNA"/>
</dbReference>
<sequence length="196" mass="21293">MIRTTLIGGVLFLIPVVFVLYFLGYAYKLSSAFATKLAQFMPVDTVGELAVVNILAVLLIVLVCFVAGLAAHLPYLTRHVEKIEAILVELFPAFTIAKSMASGVTGQDDQNALLKTVLIAFDDHEALGFEIERTETRVIVFLPGAPAAWSGQAVAVPIDRVTRLNLPVHQVTGLLRKLGRGTHAAILRGQEKQMTK</sequence>
<dbReference type="RefSeq" id="WP_133342835.1">
    <property type="nucleotide sequence ID" value="NZ_SMZO01000020.1"/>
</dbReference>
<accession>A0A4R6ATF0</accession>
<organism evidence="2 3">
    <name type="scientific">Meridianimarinicoccus aquatilis</name>
    <dbReference type="NCBI Taxonomy" id="2552766"/>
    <lineage>
        <taxon>Bacteria</taxon>
        <taxon>Pseudomonadati</taxon>
        <taxon>Pseudomonadota</taxon>
        <taxon>Alphaproteobacteria</taxon>
        <taxon>Rhodobacterales</taxon>
        <taxon>Paracoccaceae</taxon>
        <taxon>Meridianimarinicoccus</taxon>
    </lineage>
</organism>
<keyword evidence="1" id="KW-1133">Transmembrane helix</keyword>
<reference evidence="2 3" key="1">
    <citation type="submission" date="2019-03" db="EMBL/GenBank/DDBJ databases">
        <title>Rhodobacteraceae bacterium SM1902, a new member of the family Rhodobacteraceae isolated from Yantai.</title>
        <authorList>
            <person name="Sun Y."/>
        </authorList>
    </citation>
    <scope>NUCLEOTIDE SEQUENCE [LARGE SCALE GENOMIC DNA]</scope>
    <source>
        <strain evidence="2 3">SM1902</strain>
    </source>
</reference>
<evidence type="ECO:0000313" key="2">
    <source>
        <dbReference type="EMBL" id="TDL87861.1"/>
    </source>
</evidence>
<dbReference type="AlphaFoldDB" id="A0A4R6ATF0"/>
<keyword evidence="3" id="KW-1185">Reference proteome</keyword>
<evidence type="ECO:0000256" key="1">
    <source>
        <dbReference type="SAM" id="Phobius"/>
    </source>
</evidence>
<feature type="transmembrane region" description="Helical" evidence="1">
    <location>
        <begin position="7"/>
        <end position="27"/>
    </location>
</feature>
<evidence type="ECO:0008006" key="4">
    <source>
        <dbReference type="Google" id="ProtNLM"/>
    </source>
</evidence>
<protein>
    <recommendedName>
        <fullName evidence="4">DUF502 domain-containing protein</fullName>
    </recommendedName>
</protein>
<dbReference type="OrthoDB" id="6399850at2"/>
<proteinExistence type="predicted"/>
<comment type="caution">
    <text evidence="2">The sequence shown here is derived from an EMBL/GenBank/DDBJ whole genome shotgun (WGS) entry which is preliminary data.</text>
</comment>